<feature type="transmembrane region" description="Helical" evidence="6">
    <location>
        <begin position="650"/>
        <end position="668"/>
    </location>
</feature>
<evidence type="ECO:0000313" key="8">
    <source>
        <dbReference type="EMBL" id="KAK4878362.1"/>
    </source>
</evidence>
<evidence type="ECO:0000259" key="7">
    <source>
        <dbReference type="Pfam" id="PF03600"/>
    </source>
</evidence>
<keyword evidence="3 6" id="KW-0812">Transmembrane</keyword>
<feature type="transmembrane region" description="Helical" evidence="6">
    <location>
        <begin position="288"/>
        <end position="308"/>
    </location>
</feature>
<feature type="transmembrane region" description="Helical" evidence="6">
    <location>
        <begin position="263"/>
        <end position="282"/>
    </location>
</feature>
<accession>A0AAN7PWV1</accession>
<keyword evidence="4 6" id="KW-1133">Transmembrane helix</keyword>
<dbReference type="Proteomes" id="UP001353858">
    <property type="component" value="Unassembled WGS sequence"/>
</dbReference>
<dbReference type="PANTHER" id="PTHR43568:SF1">
    <property type="entry name" value="P PROTEIN"/>
    <property type="match status" value="1"/>
</dbReference>
<dbReference type="AlphaFoldDB" id="A0AAN7PWV1"/>
<evidence type="ECO:0000256" key="3">
    <source>
        <dbReference type="ARBA" id="ARBA00022692"/>
    </source>
</evidence>
<evidence type="ECO:0000256" key="1">
    <source>
        <dbReference type="ARBA" id="ARBA00004141"/>
    </source>
</evidence>
<dbReference type="PANTHER" id="PTHR43568">
    <property type="entry name" value="P PROTEIN"/>
    <property type="match status" value="1"/>
</dbReference>
<evidence type="ECO:0000256" key="5">
    <source>
        <dbReference type="ARBA" id="ARBA00023136"/>
    </source>
</evidence>
<feature type="domain" description="Citrate transporter-like" evidence="7">
    <location>
        <begin position="274"/>
        <end position="702"/>
    </location>
</feature>
<feature type="transmembrane region" description="Helical" evidence="6">
    <location>
        <begin position="92"/>
        <end position="110"/>
    </location>
</feature>
<dbReference type="InterPro" id="IPR051475">
    <property type="entry name" value="Diverse_Ion_Transporter"/>
</dbReference>
<name>A0AAN7PWV1_9COLE</name>
<evidence type="ECO:0000256" key="2">
    <source>
        <dbReference type="ARBA" id="ARBA00022448"/>
    </source>
</evidence>
<dbReference type="GO" id="GO:0016020">
    <property type="term" value="C:membrane"/>
    <property type="evidence" value="ECO:0007669"/>
    <property type="project" value="UniProtKB-SubCell"/>
</dbReference>
<feature type="transmembrane region" description="Helical" evidence="6">
    <location>
        <begin position="739"/>
        <end position="762"/>
    </location>
</feature>
<protein>
    <recommendedName>
        <fullName evidence="7">Citrate transporter-like domain-containing protein</fullName>
    </recommendedName>
</protein>
<feature type="transmembrane region" description="Helical" evidence="6">
    <location>
        <begin position="577"/>
        <end position="594"/>
    </location>
</feature>
<feature type="transmembrane region" description="Helical" evidence="6">
    <location>
        <begin position="606"/>
        <end position="630"/>
    </location>
</feature>
<feature type="transmembrane region" description="Helical" evidence="6">
    <location>
        <begin position="397"/>
        <end position="417"/>
    </location>
</feature>
<gene>
    <name evidence="8" type="ORF">RN001_010868</name>
</gene>
<keyword evidence="5 6" id="KW-0472">Membrane</keyword>
<feature type="transmembrane region" description="Helical" evidence="6">
    <location>
        <begin position="551"/>
        <end position="571"/>
    </location>
</feature>
<comment type="caution">
    <text evidence="8">The sequence shown here is derived from an EMBL/GenBank/DDBJ whole genome shotgun (WGS) entry which is preliminary data.</text>
</comment>
<proteinExistence type="predicted"/>
<reference evidence="9" key="1">
    <citation type="submission" date="2023-01" db="EMBL/GenBank/DDBJ databases">
        <title>Key to firefly adult light organ development and bioluminescence: homeobox transcription factors regulate luciferase expression and transportation to peroxisome.</title>
        <authorList>
            <person name="Fu X."/>
        </authorList>
    </citation>
    <scope>NUCLEOTIDE SEQUENCE [LARGE SCALE GENOMIC DNA]</scope>
</reference>
<keyword evidence="9" id="KW-1185">Reference proteome</keyword>
<evidence type="ECO:0000313" key="9">
    <source>
        <dbReference type="Proteomes" id="UP001353858"/>
    </source>
</evidence>
<dbReference type="InterPro" id="IPR004680">
    <property type="entry name" value="Cit_transptr-like_dom"/>
</dbReference>
<feature type="transmembrane region" description="Helical" evidence="6">
    <location>
        <begin position="355"/>
        <end position="376"/>
    </location>
</feature>
<dbReference type="CDD" id="cd01116">
    <property type="entry name" value="P_permease"/>
    <property type="match status" value="1"/>
</dbReference>
<dbReference type="Pfam" id="PF03600">
    <property type="entry name" value="CitMHS"/>
    <property type="match status" value="1"/>
</dbReference>
<organism evidence="8 9">
    <name type="scientific">Aquatica leii</name>
    <dbReference type="NCBI Taxonomy" id="1421715"/>
    <lineage>
        <taxon>Eukaryota</taxon>
        <taxon>Metazoa</taxon>
        <taxon>Ecdysozoa</taxon>
        <taxon>Arthropoda</taxon>
        <taxon>Hexapoda</taxon>
        <taxon>Insecta</taxon>
        <taxon>Pterygota</taxon>
        <taxon>Neoptera</taxon>
        <taxon>Endopterygota</taxon>
        <taxon>Coleoptera</taxon>
        <taxon>Polyphaga</taxon>
        <taxon>Elateriformia</taxon>
        <taxon>Elateroidea</taxon>
        <taxon>Lampyridae</taxon>
        <taxon>Luciolinae</taxon>
        <taxon>Aquatica</taxon>
    </lineage>
</organism>
<keyword evidence="2" id="KW-0813">Transport</keyword>
<feature type="transmembrane region" description="Helical" evidence="6">
    <location>
        <begin position="437"/>
        <end position="457"/>
    </location>
</feature>
<sequence length="765" mass="85360">MYNVFRNVKMSATCSKVKTSAENLQENLISSSGTVRDLEISQQVQYTTDTVIKIVVAPSVKDVQITEIQNITLLQNNHINEPRFKWRLYVKYSKLIIFTILWLLSGVLISRKVPVQEHHQIDVPINQVKGYTLSEIPSTGKLGLKIEGALLPPYYSNLSTHYLYVWVQFQVLLNPLDDPSTVKKNNVLLSQNISDVWKIPIVSENLIGVVPEVQQKHLFKLGNFTVEPFTSCVVRIKMKTNLNANLPLSLSYNIQPINMDHGIIYAAAVLAGLYILIIFDIIHRSIAAIFASTMSVAILTALNAGPTMEEIVSWIDVKTLLLLFSMMTIVSISSETGVFEYITVLAYKLTNGKEWPLITALCFITAVVSCFLDNVTTGLLMTPITIRLCEVTRLNPVPVLISMILYSNIGGAVTPIGDPPNVIITSNPDVIKSGVNFATFTLHMGIGSLLVSIVTFIQLRYMFNNLKDLRYEEPEEVLELKREIAVCQRTADCMSSYSKNEDSVKETLKKRSIRLLEKLNTKKRIACSAVDNYTSNLEDLQKKYPIKDKILLIKCICILIFVVVLFFLHSIPGMSSLGLSGTAFLGAILLMLLYDRDDIESVVSRVEWLTLLFFGCLFILMEALAKLGLIEWIGKQTQDIIMSVQQESRLAVALLLILWVSALASTFVDNIPLTTMMIKVATVLADDVDLPLKPLVWALSLGACFGGNGTLFASSSNIVCASVAERHGYRFTFMQFMKIGFPVTITSLLIATVYLMVVHIVLGWE</sequence>
<feature type="transmembrane region" description="Helical" evidence="6">
    <location>
        <begin position="320"/>
        <end position="343"/>
    </location>
</feature>
<evidence type="ECO:0000256" key="6">
    <source>
        <dbReference type="SAM" id="Phobius"/>
    </source>
</evidence>
<dbReference type="EMBL" id="JARPUR010000004">
    <property type="protein sequence ID" value="KAK4878362.1"/>
    <property type="molecule type" value="Genomic_DNA"/>
</dbReference>
<dbReference type="GO" id="GO:0055085">
    <property type="term" value="P:transmembrane transport"/>
    <property type="evidence" value="ECO:0007669"/>
    <property type="project" value="InterPro"/>
</dbReference>
<evidence type="ECO:0000256" key="4">
    <source>
        <dbReference type="ARBA" id="ARBA00022989"/>
    </source>
</evidence>
<comment type="subcellular location">
    <subcellularLocation>
        <location evidence="1">Membrane</location>
        <topology evidence="1">Multi-pass membrane protein</topology>
    </subcellularLocation>
</comment>